<dbReference type="InterPro" id="IPR035965">
    <property type="entry name" value="PAS-like_dom_sf"/>
</dbReference>
<dbReference type="PROSITE" id="PS50112">
    <property type="entry name" value="PAS"/>
    <property type="match status" value="3"/>
</dbReference>
<keyword evidence="4" id="KW-0808">Transferase</keyword>
<dbReference type="EMBL" id="BAABJK010000006">
    <property type="protein sequence ID" value="GAA4970614.1"/>
    <property type="molecule type" value="Genomic_DNA"/>
</dbReference>
<feature type="domain" description="PAS" evidence="8">
    <location>
        <begin position="55"/>
        <end position="124"/>
    </location>
</feature>
<dbReference type="InterPro" id="IPR036890">
    <property type="entry name" value="HATPase_C_sf"/>
</dbReference>
<dbReference type="InterPro" id="IPR013767">
    <property type="entry name" value="PAS_fold"/>
</dbReference>
<comment type="caution">
    <text evidence="10">The sequence shown here is derived from an EMBL/GenBank/DDBJ whole genome shotgun (WGS) entry which is preliminary data.</text>
</comment>
<evidence type="ECO:0000259" key="8">
    <source>
        <dbReference type="PROSITE" id="PS50112"/>
    </source>
</evidence>
<dbReference type="PROSITE" id="PS50109">
    <property type="entry name" value="HIS_KIN"/>
    <property type="match status" value="1"/>
</dbReference>
<organism evidence="10 11">
    <name type="scientific">Algibacter aquimarinus</name>
    <dbReference type="NCBI Taxonomy" id="1136748"/>
    <lineage>
        <taxon>Bacteria</taxon>
        <taxon>Pseudomonadati</taxon>
        <taxon>Bacteroidota</taxon>
        <taxon>Flavobacteriia</taxon>
        <taxon>Flavobacteriales</taxon>
        <taxon>Flavobacteriaceae</taxon>
        <taxon>Algibacter</taxon>
    </lineage>
</organism>
<feature type="domain" description="Histidine kinase" evidence="7">
    <location>
        <begin position="451"/>
        <end position="658"/>
    </location>
</feature>
<dbReference type="SUPFAM" id="SSF55874">
    <property type="entry name" value="ATPase domain of HSP90 chaperone/DNA topoisomerase II/histidine kinase"/>
    <property type="match status" value="1"/>
</dbReference>
<keyword evidence="11" id="KW-1185">Reference proteome</keyword>
<evidence type="ECO:0000256" key="5">
    <source>
        <dbReference type="ARBA" id="ARBA00022777"/>
    </source>
</evidence>
<dbReference type="Gene3D" id="1.10.287.130">
    <property type="match status" value="1"/>
</dbReference>
<dbReference type="InterPro" id="IPR000014">
    <property type="entry name" value="PAS"/>
</dbReference>
<keyword evidence="5" id="KW-0418">Kinase</keyword>
<evidence type="ECO:0000256" key="3">
    <source>
        <dbReference type="ARBA" id="ARBA00022553"/>
    </source>
</evidence>
<keyword evidence="3" id="KW-0597">Phosphoprotein</keyword>
<dbReference type="Pfam" id="PF13426">
    <property type="entry name" value="PAS_9"/>
    <property type="match status" value="1"/>
</dbReference>
<dbReference type="SMART" id="SM00091">
    <property type="entry name" value="PAS"/>
    <property type="match status" value="3"/>
</dbReference>
<dbReference type="Pfam" id="PF00512">
    <property type="entry name" value="HisKA"/>
    <property type="match status" value="1"/>
</dbReference>
<dbReference type="CDD" id="cd00130">
    <property type="entry name" value="PAS"/>
    <property type="match status" value="2"/>
</dbReference>
<dbReference type="PRINTS" id="PR00344">
    <property type="entry name" value="BCTRLSENSOR"/>
</dbReference>
<dbReference type="Pfam" id="PF00989">
    <property type="entry name" value="PAS"/>
    <property type="match status" value="1"/>
</dbReference>
<dbReference type="InterPro" id="IPR003594">
    <property type="entry name" value="HATPase_dom"/>
</dbReference>
<dbReference type="SUPFAM" id="SSF47384">
    <property type="entry name" value="Homodimeric domain of signal transducing histidine kinase"/>
    <property type="match status" value="1"/>
</dbReference>
<proteinExistence type="predicted"/>
<dbReference type="InterPro" id="IPR036097">
    <property type="entry name" value="HisK_dim/P_sf"/>
</dbReference>
<feature type="domain" description="PAS" evidence="8">
    <location>
        <begin position="179"/>
        <end position="217"/>
    </location>
</feature>
<dbReference type="InterPro" id="IPR005467">
    <property type="entry name" value="His_kinase_dom"/>
</dbReference>
<dbReference type="Gene3D" id="3.30.450.20">
    <property type="entry name" value="PAS domain"/>
    <property type="match status" value="3"/>
</dbReference>
<dbReference type="InterPro" id="IPR000700">
    <property type="entry name" value="PAS-assoc_C"/>
</dbReference>
<dbReference type="CDD" id="cd00082">
    <property type="entry name" value="HisKA"/>
    <property type="match status" value="1"/>
</dbReference>
<dbReference type="PANTHER" id="PTHR43304:SF1">
    <property type="entry name" value="PAC DOMAIN-CONTAINING PROTEIN"/>
    <property type="match status" value="1"/>
</dbReference>
<dbReference type="SMART" id="SM00387">
    <property type="entry name" value="HATPase_c"/>
    <property type="match status" value="1"/>
</dbReference>
<evidence type="ECO:0000259" key="7">
    <source>
        <dbReference type="PROSITE" id="PS50109"/>
    </source>
</evidence>
<dbReference type="RefSeq" id="WP_345168086.1">
    <property type="nucleotide sequence ID" value="NZ_BAABJK010000006.1"/>
</dbReference>
<evidence type="ECO:0000256" key="2">
    <source>
        <dbReference type="ARBA" id="ARBA00012438"/>
    </source>
</evidence>
<dbReference type="Gene3D" id="3.30.565.10">
    <property type="entry name" value="Histidine kinase-like ATPase, C-terminal domain"/>
    <property type="match status" value="1"/>
</dbReference>
<dbReference type="InterPro" id="IPR003661">
    <property type="entry name" value="HisK_dim/P_dom"/>
</dbReference>
<dbReference type="PANTHER" id="PTHR43304">
    <property type="entry name" value="PHYTOCHROME-LIKE PROTEIN CPH1"/>
    <property type="match status" value="1"/>
</dbReference>
<dbReference type="NCBIfam" id="TIGR00229">
    <property type="entry name" value="sensory_box"/>
    <property type="match status" value="2"/>
</dbReference>
<evidence type="ECO:0000256" key="4">
    <source>
        <dbReference type="ARBA" id="ARBA00022679"/>
    </source>
</evidence>
<evidence type="ECO:0000256" key="1">
    <source>
        <dbReference type="ARBA" id="ARBA00000085"/>
    </source>
</evidence>
<accession>A0ABP9HGU3</accession>
<dbReference type="EC" id="2.7.13.3" evidence="2"/>
<gene>
    <name evidence="10" type="ORF">GCM10023315_20630</name>
</gene>
<evidence type="ECO:0000313" key="11">
    <source>
        <dbReference type="Proteomes" id="UP001501692"/>
    </source>
</evidence>
<dbReference type="InterPro" id="IPR052162">
    <property type="entry name" value="Sensor_kinase/Photoreceptor"/>
</dbReference>
<dbReference type="PROSITE" id="PS50113">
    <property type="entry name" value="PAC"/>
    <property type="match status" value="2"/>
</dbReference>
<evidence type="ECO:0000259" key="9">
    <source>
        <dbReference type="PROSITE" id="PS50113"/>
    </source>
</evidence>
<dbReference type="InterPro" id="IPR004358">
    <property type="entry name" value="Sig_transdc_His_kin-like_C"/>
</dbReference>
<feature type="coiled-coil region" evidence="6">
    <location>
        <begin position="424"/>
        <end position="451"/>
    </location>
</feature>
<reference evidence="11" key="1">
    <citation type="journal article" date="2019" name="Int. J. Syst. Evol. Microbiol.">
        <title>The Global Catalogue of Microorganisms (GCM) 10K type strain sequencing project: providing services to taxonomists for standard genome sequencing and annotation.</title>
        <authorList>
            <consortium name="The Broad Institute Genomics Platform"/>
            <consortium name="The Broad Institute Genome Sequencing Center for Infectious Disease"/>
            <person name="Wu L."/>
            <person name="Ma J."/>
        </authorList>
    </citation>
    <scope>NUCLEOTIDE SEQUENCE [LARGE SCALE GENOMIC DNA]</scope>
    <source>
        <strain evidence="11">JCM 18287</strain>
    </source>
</reference>
<feature type="domain" description="PAC" evidence="9">
    <location>
        <begin position="127"/>
        <end position="178"/>
    </location>
</feature>
<dbReference type="Pfam" id="PF13188">
    <property type="entry name" value="PAS_8"/>
    <property type="match status" value="1"/>
</dbReference>
<feature type="domain" description="PAC" evidence="9">
    <location>
        <begin position="381"/>
        <end position="433"/>
    </location>
</feature>
<dbReference type="SMART" id="SM00388">
    <property type="entry name" value="HisKA"/>
    <property type="match status" value="1"/>
</dbReference>
<evidence type="ECO:0000256" key="6">
    <source>
        <dbReference type="SAM" id="Coils"/>
    </source>
</evidence>
<dbReference type="SMART" id="SM00086">
    <property type="entry name" value="PAC"/>
    <property type="match status" value="2"/>
</dbReference>
<feature type="coiled-coil region" evidence="6">
    <location>
        <begin position="6"/>
        <end position="58"/>
    </location>
</feature>
<protein>
    <recommendedName>
        <fullName evidence="2">histidine kinase</fullName>
        <ecNumber evidence="2">2.7.13.3</ecNumber>
    </recommendedName>
</protein>
<dbReference type="Proteomes" id="UP001501692">
    <property type="component" value="Unassembled WGS sequence"/>
</dbReference>
<evidence type="ECO:0000313" key="10">
    <source>
        <dbReference type="EMBL" id="GAA4970614.1"/>
    </source>
</evidence>
<dbReference type="InterPro" id="IPR001610">
    <property type="entry name" value="PAC"/>
</dbReference>
<dbReference type="Pfam" id="PF02518">
    <property type="entry name" value="HATPase_c"/>
    <property type="match status" value="1"/>
</dbReference>
<dbReference type="SUPFAM" id="SSF55785">
    <property type="entry name" value="PYP-like sensor domain (PAS domain)"/>
    <property type="match status" value="3"/>
</dbReference>
<keyword evidence="6" id="KW-0175">Coiled coil</keyword>
<sequence length="658" mass="74904">MSQDKIDMLQRALAREKAARKQAEKILENKAAELYEAKQKLEKSYTELEALLSKTDSQLQGVFENIVDAYVIMDLMGNILKMNDAAVNLLGFDDTKVEFNLLEMAHPEEMERVAESFQSLMNNGTLTDFDVNIITQKKEKKLVHINASIIYDNGQPVAAQGIVRDITKAKEAEIQLIESENRLASLIANLDSGVLLEDEHRKIVLTNNKFCELFGITASPDQLKGADCSDAAEQNKVLFKKPDLFVKRINEILKDKLEVLGDELETTDGKILERDYIPVYEKGTYKGHLWTYKDVTLRRKYRKSLEAQKQKYSSIIANMNLGLLEVDNDDKILMVNQSFTEMSGYEESELIGKIASKIFLKGTDYETFKQEHKKREKGKSNSYELKVTTKLGEDRHWLISGAPNYNLNGENTGSIGIHLDITDLKSLELQKESLLKKLEKSNDELQEYAHIVSHDLKSPLRSIDALVNWIKEDNKEKLDDTSIQNLNLIEITLEKMEQLISDVLMYSSVGDESLEKQKVDLDALIKDLKNILFVPDHVTISILQPLPKIEGEKVKLQQLFQNLISNAIKFIDKDVGLVEIDVKDNGTHYQFSVKDNGIGIEEKFHEKIFKIFHSLNKSKDSTGIGLSIVKKIVDLHQGQIWLESKPNIGTTFFFTLKK</sequence>
<name>A0ABP9HGU3_9FLAO</name>
<comment type="catalytic activity">
    <reaction evidence="1">
        <text>ATP + protein L-histidine = ADP + protein N-phospho-L-histidine.</text>
        <dbReference type="EC" id="2.7.13.3"/>
    </reaction>
</comment>
<feature type="domain" description="PAS" evidence="8">
    <location>
        <begin position="308"/>
        <end position="353"/>
    </location>
</feature>